<gene>
    <name evidence="2" type="ORF">C5613_14735</name>
    <name evidence="1" type="ORF">EP51_31530</name>
</gene>
<proteinExistence type="predicted"/>
<organism evidence="1 3">
    <name type="scientific">Rhodococcus opacus</name>
    <name type="common">Nocardia opaca</name>
    <dbReference type="NCBI Taxonomy" id="37919"/>
    <lineage>
        <taxon>Bacteria</taxon>
        <taxon>Bacillati</taxon>
        <taxon>Actinomycetota</taxon>
        <taxon>Actinomycetes</taxon>
        <taxon>Mycobacteriales</taxon>
        <taxon>Nocardiaceae</taxon>
        <taxon>Rhodococcus</taxon>
    </lineage>
</organism>
<dbReference type="Proteomes" id="UP000239290">
    <property type="component" value="Unassembled WGS sequence"/>
</dbReference>
<evidence type="ECO:0000313" key="1">
    <source>
        <dbReference type="EMBL" id="AII08917.1"/>
    </source>
</evidence>
<reference evidence="1 3" key="1">
    <citation type="submission" date="2014-07" db="EMBL/GenBank/DDBJ databases">
        <title>Genome Sequence of Rhodococcus opacus Strain R7, a Biodegrader of Mono- and Polycyclic Aromatic Hydrocarbons.</title>
        <authorList>
            <person name="Di Gennaro P."/>
            <person name="Zampolli J."/>
            <person name="Presti I."/>
            <person name="Cappelletti M."/>
            <person name="D'Ursi P."/>
            <person name="Orro A."/>
            <person name="Mezzelani A."/>
            <person name="Milanesi L."/>
        </authorList>
    </citation>
    <scope>NUCLEOTIDE SEQUENCE [LARGE SCALE GENOMIC DNA]</scope>
    <source>
        <strain evidence="1 3">R7</strain>
    </source>
</reference>
<name>A0A076EUQ2_RHOOP</name>
<evidence type="ECO:0000313" key="3">
    <source>
        <dbReference type="Proteomes" id="UP000028488"/>
    </source>
</evidence>
<dbReference type="EMBL" id="PUIO01000015">
    <property type="protein sequence ID" value="PQP24134.1"/>
    <property type="molecule type" value="Genomic_DNA"/>
</dbReference>
<protein>
    <submittedName>
        <fullName evidence="1">Uncharacterized protein</fullName>
    </submittedName>
</protein>
<dbReference type="Proteomes" id="UP000028488">
    <property type="component" value="Chromosome"/>
</dbReference>
<dbReference type="AlphaFoldDB" id="A0A076EUQ2"/>
<evidence type="ECO:0000313" key="4">
    <source>
        <dbReference type="Proteomes" id="UP000239290"/>
    </source>
</evidence>
<evidence type="ECO:0000313" key="2">
    <source>
        <dbReference type="EMBL" id="PQP24134.1"/>
    </source>
</evidence>
<accession>A0A076EUQ2</accession>
<dbReference type="RefSeq" id="WP_105415257.1">
    <property type="nucleotide sequence ID" value="NZ_CP008947.1"/>
</dbReference>
<reference evidence="2" key="2">
    <citation type="journal article" date="2018" name="Genome Announc.">
        <title>Draft Genome Sequence of Rhodococcus opacus Strain 04-OD7, Which Can Mobilize Phosphate.</title>
        <authorList>
            <person name="Zheng B.X."/>
            <person name="Zhang H.K."/>
            <person name="Ding K."/>
        </authorList>
    </citation>
    <scope>NUCLEOTIDE SEQUENCE</scope>
    <source>
        <strain evidence="2">04-OD7</strain>
    </source>
</reference>
<dbReference type="EMBL" id="CP008947">
    <property type="protein sequence ID" value="AII08917.1"/>
    <property type="molecule type" value="Genomic_DNA"/>
</dbReference>
<reference evidence="2" key="4">
    <citation type="submission" date="2018-02" db="EMBL/GenBank/DDBJ databases">
        <authorList>
            <person name="Cohen D.B."/>
            <person name="Kent A.D."/>
        </authorList>
    </citation>
    <scope>NUCLEOTIDE SEQUENCE</scope>
    <source>
        <strain evidence="2">04-OD7</strain>
    </source>
</reference>
<reference evidence="4" key="3">
    <citation type="submission" date="2018-02" db="EMBL/GenBank/DDBJ databases">
        <title>Draft genome sequencing of Rhodococcus opacus KU647198.</title>
        <authorList>
            <person name="Zheng B.-X."/>
        </authorList>
    </citation>
    <scope>NUCLEOTIDE SEQUENCE [LARGE SCALE GENOMIC DNA]</scope>
    <source>
        <strain evidence="4">04-OD7</strain>
    </source>
</reference>
<sequence>MIEDLIEIAYAQGAVTCVAQAADGVDEYELARVDSVASSVTVTVRADGKFAKATSVEGYLSLGQVVRACGLDYRHATSSARQYIH</sequence>
<dbReference type="eggNOG" id="ENOG5031FHC">
    <property type="taxonomic scope" value="Bacteria"/>
</dbReference>